<dbReference type="EMBL" id="FUZT01000022">
    <property type="protein sequence ID" value="SKC90462.1"/>
    <property type="molecule type" value="Genomic_DNA"/>
</dbReference>
<keyword evidence="1" id="KW-0812">Transmembrane</keyword>
<evidence type="ECO:0000256" key="1">
    <source>
        <dbReference type="SAM" id="Phobius"/>
    </source>
</evidence>
<organism evidence="2 3">
    <name type="scientific">Maledivibacter halophilus</name>
    <dbReference type="NCBI Taxonomy" id="36842"/>
    <lineage>
        <taxon>Bacteria</taxon>
        <taxon>Bacillati</taxon>
        <taxon>Bacillota</taxon>
        <taxon>Clostridia</taxon>
        <taxon>Peptostreptococcales</taxon>
        <taxon>Caminicellaceae</taxon>
        <taxon>Maledivibacter</taxon>
    </lineage>
</organism>
<dbReference type="NCBIfam" id="TIGR01167">
    <property type="entry name" value="LPXTG_anchor"/>
    <property type="match status" value="1"/>
</dbReference>
<name>A0A1T5MQJ4_9FIRM</name>
<feature type="transmembrane region" description="Helical" evidence="1">
    <location>
        <begin position="474"/>
        <end position="493"/>
    </location>
</feature>
<keyword evidence="3" id="KW-1185">Reference proteome</keyword>
<dbReference type="Gene3D" id="2.60.40.10">
    <property type="entry name" value="Immunoglobulins"/>
    <property type="match status" value="1"/>
</dbReference>
<dbReference type="Proteomes" id="UP000190285">
    <property type="component" value="Unassembled WGS sequence"/>
</dbReference>
<reference evidence="2 3" key="1">
    <citation type="submission" date="2017-02" db="EMBL/GenBank/DDBJ databases">
        <authorList>
            <person name="Peterson S.W."/>
        </authorList>
    </citation>
    <scope>NUCLEOTIDE SEQUENCE [LARGE SCALE GENOMIC DNA]</scope>
    <source>
        <strain evidence="2 3">M1</strain>
    </source>
</reference>
<evidence type="ECO:0000313" key="2">
    <source>
        <dbReference type="EMBL" id="SKC90462.1"/>
    </source>
</evidence>
<dbReference type="AlphaFoldDB" id="A0A1T5MQJ4"/>
<gene>
    <name evidence="2" type="ORF">SAMN02194393_05168</name>
</gene>
<proteinExistence type="predicted"/>
<evidence type="ECO:0000313" key="3">
    <source>
        <dbReference type="Proteomes" id="UP000190285"/>
    </source>
</evidence>
<sequence length="498" mass="56970">MKRVITFIVLFVFIFSGFIAYGKQKEVDLEIKDKMESSLFLITWENDSEASIELTTPKGEILNAENLKERYRLYKKSIAIFINAPEIGSWKAKISGENLGKVLIEVSEITDLIAIEKFNVLTEDNGKSYEFEWNINNADNGSTVSLYADNDNTGYDGIKITSFIGEVSGKKNIKIDNLSYGKYYFYIKAEANNKAVDYRYFDKSFLVNSQNTPEKVENIKTMFDNNQLNIIWDKAENMNIESYRIMLFEKGNNKPFFSEDINDISYNYSYFDEEDIEVAVAAVNNQGVGGVYDKKTINIQNYKTLEAKIKFPEEEILNTKKVILPIDLEENCKASLSVNDTIVIKDILESNTFLVTLVEGVNNVDVILEDNHGNKKNYDRKYFVDTYPPQLNLNKDYDNIQTKSDSIIISGDLEPNAKLYINDSEIDIPQDRSFDHKFKLINKENKLNIKAVDLAGNEIIYNGMIYKVNDTNNFILILLGGLLAAGIAVFYFIKKSKE</sequence>
<keyword evidence="1" id="KW-0472">Membrane</keyword>
<keyword evidence="1" id="KW-1133">Transmembrane helix</keyword>
<dbReference type="RefSeq" id="WP_079495760.1">
    <property type="nucleotide sequence ID" value="NZ_FUZT01000022.1"/>
</dbReference>
<accession>A0A1T5MQJ4</accession>
<dbReference type="OrthoDB" id="9762689at2"/>
<dbReference type="STRING" id="36842.SAMN02194393_05168"/>
<protein>
    <submittedName>
        <fullName evidence="2">LPXTG-motif cell wall anchor domain-containing protein</fullName>
    </submittedName>
</protein>
<dbReference type="InterPro" id="IPR013783">
    <property type="entry name" value="Ig-like_fold"/>
</dbReference>